<dbReference type="InterPro" id="IPR036513">
    <property type="entry name" value="STAS_dom_sf"/>
</dbReference>
<dbReference type="Pfam" id="PF01740">
    <property type="entry name" value="STAS"/>
    <property type="match status" value="1"/>
</dbReference>
<reference evidence="3" key="1">
    <citation type="journal article" date="2019" name="Int. J. Syst. Evol. Microbiol.">
        <title>The Global Catalogue of Microorganisms (GCM) 10K type strain sequencing project: providing services to taxonomists for standard genome sequencing and annotation.</title>
        <authorList>
            <consortium name="The Broad Institute Genomics Platform"/>
            <consortium name="The Broad Institute Genome Sequencing Center for Infectious Disease"/>
            <person name="Wu L."/>
            <person name="Ma J."/>
        </authorList>
    </citation>
    <scope>NUCLEOTIDE SEQUENCE [LARGE SCALE GENOMIC DNA]</scope>
    <source>
        <strain evidence="3">CGMCC 4.7683</strain>
    </source>
</reference>
<evidence type="ECO:0000313" key="3">
    <source>
        <dbReference type="Proteomes" id="UP000635387"/>
    </source>
</evidence>
<keyword evidence="3" id="KW-1185">Reference proteome</keyword>
<feature type="domain" description="STAS" evidence="1">
    <location>
        <begin position="42"/>
        <end position="93"/>
    </location>
</feature>
<sequence>MTSLSTPRALDTKRALSVPCESRALEEPRGRLRLRVSRPTKGTAVITANGEVDLGTAPRLWDMLNQRLHGHGATLIVNLSDLDFFGVTGIRVLERAQLLADDTGTLLFVFPGECRSARRALDLYDGEGLHAL</sequence>
<dbReference type="Gene3D" id="3.30.750.24">
    <property type="entry name" value="STAS domain"/>
    <property type="match status" value="1"/>
</dbReference>
<protein>
    <recommendedName>
        <fullName evidence="1">STAS domain-containing protein</fullName>
    </recommendedName>
</protein>
<dbReference type="InterPro" id="IPR002645">
    <property type="entry name" value="STAS_dom"/>
</dbReference>
<name>A0ABQ3L9Z3_9PSEU</name>
<comment type="caution">
    <text evidence="2">The sequence shown here is derived from an EMBL/GenBank/DDBJ whole genome shotgun (WGS) entry which is preliminary data.</text>
</comment>
<proteinExistence type="predicted"/>
<dbReference type="SUPFAM" id="SSF52091">
    <property type="entry name" value="SpoIIaa-like"/>
    <property type="match status" value="1"/>
</dbReference>
<evidence type="ECO:0000259" key="1">
    <source>
        <dbReference type="PROSITE" id="PS50801"/>
    </source>
</evidence>
<dbReference type="PROSITE" id="PS50801">
    <property type="entry name" value="STAS"/>
    <property type="match status" value="1"/>
</dbReference>
<organism evidence="2 3">
    <name type="scientific">Amycolatopsis oliviviridis</name>
    <dbReference type="NCBI Taxonomy" id="1471590"/>
    <lineage>
        <taxon>Bacteria</taxon>
        <taxon>Bacillati</taxon>
        <taxon>Actinomycetota</taxon>
        <taxon>Actinomycetes</taxon>
        <taxon>Pseudonocardiales</taxon>
        <taxon>Pseudonocardiaceae</taxon>
        <taxon>Amycolatopsis</taxon>
    </lineage>
</organism>
<dbReference type="Proteomes" id="UP000635387">
    <property type="component" value="Unassembled WGS sequence"/>
</dbReference>
<dbReference type="CDD" id="cd07043">
    <property type="entry name" value="STAS_anti-anti-sigma_factors"/>
    <property type="match status" value="1"/>
</dbReference>
<evidence type="ECO:0000313" key="2">
    <source>
        <dbReference type="EMBL" id="GHH08976.1"/>
    </source>
</evidence>
<dbReference type="EMBL" id="BNAY01000002">
    <property type="protein sequence ID" value="GHH08976.1"/>
    <property type="molecule type" value="Genomic_DNA"/>
</dbReference>
<accession>A0ABQ3L9Z3</accession>
<gene>
    <name evidence="2" type="ORF">GCM10017790_16410</name>
</gene>